<reference evidence="2" key="1">
    <citation type="submission" date="2016-03" db="EMBL/GenBank/DDBJ databases">
        <title>Novel chaperonins are prevalent in the virioplankton and link to viral biology and ecology.</title>
        <authorList>
            <person name="Marine R.L."/>
            <person name="Nasko D.J."/>
            <person name="Polson S.W."/>
            <person name="Wommack K.E."/>
        </authorList>
    </citation>
    <scope>NUCLEOTIDE SEQUENCE</scope>
</reference>
<sequence length="85" mass="9657">MKALNDILIVLPKKKEEVTKSGLILQTRKKEFTEEAEVVSVGGNVDDVEIGDRIVYKNTHPIEYNKDGTTYLIISKYDVFLNLSK</sequence>
<dbReference type="GO" id="GO:0044183">
    <property type="term" value="F:protein folding chaperone"/>
    <property type="evidence" value="ECO:0007669"/>
    <property type="project" value="InterPro"/>
</dbReference>
<dbReference type="PRINTS" id="PR00297">
    <property type="entry name" value="CHAPERONIN10"/>
</dbReference>
<dbReference type="Pfam" id="PF00166">
    <property type="entry name" value="Cpn10"/>
    <property type="match status" value="1"/>
</dbReference>
<dbReference type="EMBL" id="KU971018">
    <property type="protein sequence ID" value="ASN63612.1"/>
    <property type="molecule type" value="Genomic_DNA"/>
</dbReference>
<dbReference type="GO" id="GO:0005524">
    <property type="term" value="F:ATP binding"/>
    <property type="evidence" value="ECO:0007669"/>
    <property type="project" value="InterPro"/>
</dbReference>
<dbReference type="SMART" id="SM00883">
    <property type="entry name" value="Cpn10"/>
    <property type="match status" value="1"/>
</dbReference>
<dbReference type="Gene3D" id="2.30.33.40">
    <property type="entry name" value="GroES chaperonin"/>
    <property type="match status" value="1"/>
</dbReference>
<protein>
    <submittedName>
        <fullName evidence="2">Co-chaperonin GroES</fullName>
    </submittedName>
</protein>
<organism evidence="2">
    <name type="scientific">uncultured virus</name>
    <dbReference type="NCBI Taxonomy" id="340016"/>
    <lineage>
        <taxon>Viruses</taxon>
        <taxon>environmental samples</taxon>
    </lineage>
</organism>
<dbReference type="EMBL" id="KU970553">
    <property type="protein sequence ID" value="ASN63147.1"/>
    <property type="molecule type" value="Genomic_DNA"/>
</dbReference>
<evidence type="ECO:0000256" key="1">
    <source>
        <dbReference type="ARBA" id="ARBA00023186"/>
    </source>
</evidence>
<keyword evidence="1" id="KW-0143">Chaperone</keyword>
<name>A0A221S421_9VIRU</name>
<proteinExistence type="predicted"/>
<dbReference type="EMBL" id="KU970499">
    <property type="protein sequence ID" value="ASN63093.1"/>
    <property type="molecule type" value="Genomic_DNA"/>
</dbReference>
<dbReference type="InterPro" id="IPR011032">
    <property type="entry name" value="GroES-like_sf"/>
</dbReference>
<accession>A0A221S421</accession>
<dbReference type="InterPro" id="IPR020818">
    <property type="entry name" value="Chaperonin_GroES"/>
</dbReference>
<gene>
    <name evidence="2" type="primary">groES</name>
</gene>
<evidence type="ECO:0000313" key="2">
    <source>
        <dbReference type="EMBL" id="ASN63612.1"/>
    </source>
</evidence>
<dbReference type="SUPFAM" id="SSF50129">
    <property type="entry name" value="GroES-like"/>
    <property type="match status" value="1"/>
</dbReference>
<dbReference type="InterPro" id="IPR037124">
    <property type="entry name" value="Chaperonin_GroES_sf"/>
</dbReference>
<dbReference type="CDD" id="cd00320">
    <property type="entry name" value="cpn10"/>
    <property type="match status" value="1"/>
</dbReference>